<dbReference type="Proteomes" id="UP000175968">
    <property type="component" value="Chromosome"/>
</dbReference>
<organism evidence="10 11">
    <name type="scientific">Flavobacterium gilvum</name>
    <dbReference type="NCBI Taxonomy" id="1492737"/>
    <lineage>
        <taxon>Bacteria</taxon>
        <taxon>Pseudomonadati</taxon>
        <taxon>Bacteroidota</taxon>
        <taxon>Flavobacteriia</taxon>
        <taxon>Flavobacteriales</taxon>
        <taxon>Flavobacteriaceae</taxon>
        <taxon>Flavobacterium</taxon>
    </lineage>
</organism>
<dbReference type="AlphaFoldDB" id="A0AAC9N4C6"/>
<evidence type="ECO:0000259" key="8">
    <source>
        <dbReference type="Pfam" id="PF25917"/>
    </source>
</evidence>
<dbReference type="EMBL" id="CP017479">
    <property type="protein sequence ID" value="AOW10510.1"/>
    <property type="molecule type" value="Genomic_DNA"/>
</dbReference>
<evidence type="ECO:0000256" key="7">
    <source>
        <dbReference type="SAM" id="Phobius"/>
    </source>
</evidence>
<feature type="domain" description="Multidrug resistance protein MdtA-like barrel-sandwich hybrid" evidence="8">
    <location>
        <begin position="52"/>
        <end position="261"/>
    </location>
</feature>
<dbReference type="InterPro" id="IPR050739">
    <property type="entry name" value="MFP"/>
</dbReference>
<dbReference type="GO" id="GO:0055085">
    <property type="term" value="P:transmembrane transport"/>
    <property type="evidence" value="ECO:0007669"/>
    <property type="project" value="InterPro"/>
</dbReference>
<evidence type="ECO:0008006" key="12">
    <source>
        <dbReference type="Google" id="ProtNLM"/>
    </source>
</evidence>
<feature type="region of interest" description="Disordered" evidence="6">
    <location>
        <begin position="115"/>
        <end position="134"/>
    </location>
</feature>
<dbReference type="Gene3D" id="2.40.50.100">
    <property type="match status" value="1"/>
</dbReference>
<evidence type="ECO:0000256" key="2">
    <source>
        <dbReference type="ARBA" id="ARBA00022692"/>
    </source>
</evidence>
<dbReference type="Gene3D" id="2.40.30.170">
    <property type="match status" value="1"/>
</dbReference>
<name>A0AAC9N4C6_9FLAO</name>
<feature type="coiled-coil region" evidence="5">
    <location>
        <begin position="156"/>
        <end position="183"/>
    </location>
</feature>
<dbReference type="Pfam" id="PF25917">
    <property type="entry name" value="BSH_RND"/>
    <property type="match status" value="1"/>
</dbReference>
<dbReference type="Pfam" id="PF25963">
    <property type="entry name" value="Beta-barrel_AAEA"/>
    <property type="match status" value="1"/>
</dbReference>
<evidence type="ECO:0000256" key="4">
    <source>
        <dbReference type="ARBA" id="ARBA00023136"/>
    </source>
</evidence>
<dbReference type="RefSeq" id="WP_035635690.1">
    <property type="nucleotide sequence ID" value="NZ_CP017479.1"/>
</dbReference>
<evidence type="ECO:0000256" key="3">
    <source>
        <dbReference type="ARBA" id="ARBA00022989"/>
    </source>
</evidence>
<comment type="subcellular location">
    <subcellularLocation>
        <location evidence="1">Membrane</location>
        <topology evidence="1">Single-pass membrane protein</topology>
    </subcellularLocation>
</comment>
<sequence length="361" mass="38933">MEKKSKSKKAAKKIKIIGGVIALILLVSVIIHFTGAQYESTDNAQLDGNLYSIRSGVTGFVKELRFQDNQNVKKGDTLVIFDIDELEAKVQQAQAALQNSKANLSVSRSTASAGTDNATASLKTAESNRQASGAAKAKLNKAQLDLDRVNKLLAVKGATQAQLDDAKANLQIAQSEYKKSLDQEQSSLASSQGAKSQAKAYVGQIGLSNATISQREAELKLALKQLSYAYVIAPCDGIVTKRAFNQGQYVSVGQSLCVVVDVEKHWISANFKETQIEKMKIGDKVKIHLDSHSDIELSGKVESFGGATGAKFSLLPPDNATGNFIKITQRVPVRIAIDNFPADKKYELFPGLSAFVKVKVN</sequence>
<evidence type="ECO:0000313" key="10">
    <source>
        <dbReference type="EMBL" id="AOW10510.1"/>
    </source>
</evidence>
<keyword evidence="11" id="KW-1185">Reference proteome</keyword>
<keyword evidence="3 7" id="KW-1133">Transmembrane helix</keyword>
<dbReference type="GO" id="GO:0016020">
    <property type="term" value="C:membrane"/>
    <property type="evidence" value="ECO:0007669"/>
    <property type="project" value="UniProtKB-SubCell"/>
</dbReference>
<proteinExistence type="predicted"/>
<keyword evidence="4 7" id="KW-0472">Membrane</keyword>
<protein>
    <recommendedName>
        <fullName evidence="12">Secretion protein HlyD</fullName>
    </recommendedName>
</protein>
<evidence type="ECO:0000256" key="5">
    <source>
        <dbReference type="SAM" id="Coils"/>
    </source>
</evidence>
<keyword evidence="5" id="KW-0175">Coiled coil</keyword>
<dbReference type="PANTHER" id="PTHR30386:SF26">
    <property type="entry name" value="TRANSPORT PROTEIN COMB"/>
    <property type="match status" value="1"/>
</dbReference>
<dbReference type="PANTHER" id="PTHR30386">
    <property type="entry name" value="MEMBRANE FUSION SUBUNIT OF EMRAB-TOLC MULTIDRUG EFFLUX PUMP"/>
    <property type="match status" value="1"/>
</dbReference>
<evidence type="ECO:0000256" key="1">
    <source>
        <dbReference type="ARBA" id="ARBA00004167"/>
    </source>
</evidence>
<evidence type="ECO:0000313" key="11">
    <source>
        <dbReference type="Proteomes" id="UP000175968"/>
    </source>
</evidence>
<dbReference type="InterPro" id="IPR058634">
    <property type="entry name" value="AaeA-lik-b-barrel"/>
</dbReference>
<accession>A0AAC9N4C6</accession>
<evidence type="ECO:0000259" key="9">
    <source>
        <dbReference type="Pfam" id="PF25963"/>
    </source>
</evidence>
<evidence type="ECO:0000256" key="6">
    <source>
        <dbReference type="SAM" id="MobiDB-lite"/>
    </source>
</evidence>
<feature type="compositionally biased region" description="Polar residues" evidence="6">
    <location>
        <begin position="115"/>
        <end position="131"/>
    </location>
</feature>
<keyword evidence="2 7" id="KW-0812">Transmembrane</keyword>
<dbReference type="InterPro" id="IPR058625">
    <property type="entry name" value="MdtA-like_BSH"/>
</dbReference>
<dbReference type="SUPFAM" id="SSF111369">
    <property type="entry name" value="HlyD-like secretion proteins"/>
    <property type="match status" value="2"/>
</dbReference>
<dbReference type="KEGG" id="fgl:EM308_13915"/>
<dbReference type="Gene3D" id="1.10.287.470">
    <property type="entry name" value="Helix hairpin bin"/>
    <property type="match status" value="1"/>
</dbReference>
<reference evidence="10 11" key="1">
    <citation type="submission" date="2016-10" db="EMBL/GenBank/DDBJ databases">
        <title>Flavobacterium gilvum sp. nov., isolated from stream water.</title>
        <authorList>
            <person name="Shin S.-K."/>
            <person name="Cho Y.-J."/>
            <person name="Yi H."/>
        </authorList>
    </citation>
    <scope>NUCLEOTIDE SEQUENCE [LARGE SCALE GENOMIC DNA]</scope>
    <source>
        <strain evidence="10 11">EM1308</strain>
    </source>
</reference>
<gene>
    <name evidence="10" type="ORF">EM308_13915</name>
</gene>
<feature type="transmembrane region" description="Helical" evidence="7">
    <location>
        <begin position="16"/>
        <end position="35"/>
    </location>
</feature>
<feature type="domain" description="p-hydroxybenzoic acid efflux pump subunit AaeA-like beta-barrel" evidence="9">
    <location>
        <begin position="266"/>
        <end position="358"/>
    </location>
</feature>
<dbReference type="PRINTS" id="PR01490">
    <property type="entry name" value="RTXTOXIND"/>
</dbReference>